<feature type="region of interest" description="Disordered" evidence="1">
    <location>
        <begin position="135"/>
        <end position="158"/>
    </location>
</feature>
<dbReference type="AlphaFoldDB" id="A0A0C2D5G2"/>
<gene>
    <name evidence="2" type="ORF">DB30_00691</name>
</gene>
<proteinExistence type="predicted"/>
<name>A0A0C2D5G2_9BACT</name>
<feature type="compositionally biased region" description="Pro residues" evidence="1">
    <location>
        <begin position="148"/>
        <end position="158"/>
    </location>
</feature>
<evidence type="ECO:0008006" key="4">
    <source>
        <dbReference type="Google" id="ProtNLM"/>
    </source>
</evidence>
<dbReference type="Proteomes" id="UP000031599">
    <property type="component" value="Unassembled WGS sequence"/>
</dbReference>
<accession>A0A0C2D5G2</accession>
<evidence type="ECO:0000313" key="2">
    <source>
        <dbReference type="EMBL" id="KIG18406.1"/>
    </source>
</evidence>
<dbReference type="EMBL" id="JMCC02000011">
    <property type="protein sequence ID" value="KIG18406.1"/>
    <property type="molecule type" value="Genomic_DNA"/>
</dbReference>
<sequence length="158" mass="17086">MLISCPECERKVSDRAKACPDCGFPVAEHVAEQAAAAERAARLASRERVGEIDCPSCDARGFAYFEAKNDEGETRQMFGWCEACKHSGRVHQCKDVAGYYAVSHPALDPFLRGELDAPAEGVVFVGTQLVAEHRYEQAGETWTGADPGDPPPEKSPGS</sequence>
<evidence type="ECO:0000313" key="3">
    <source>
        <dbReference type="Proteomes" id="UP000031599"/>
    </source>
</evidence>
<dbReference type="RefSeq" id="WP_052547030.1">
    <property type="nucleotide sequence ID" value="NZ_JMCC02000011.1"/>
</dbReference>
<organism evidence="2 3">
    <name type="scientific">Enhygromyxa salina</name>
    <dbReference type="NCBI Taxonomy" id="215803"/>
    <lineage>
        <taxon>Bacteria</taxon>
        <taxon>Pseudomonadati</taxon>
        <taxon>Myxococcota</taxon>
        <taxon>Polyangia</taxon>
        <taxon>Nannocystales</taxon>
        <taxon>Nannocystaceae</taxon>
        <taxon>Enhygromyxa</taxon>
    </lineage>
</organism>
<comment type="caution">
    <text evidence="2">The sequence shown here is derived from an EMBL/GenBank/DDBJ whole genome shotgun (WGS) entry which is preliminary data.</text>
</comment>
<protein>
    <recommendedName>
        <fullName evidence="4">Double zinc ribbon</fullName>
    </recommendedName>
</protein>
<evidence type="ECO:0000256" key="1">
    <source>
        <dbReference type="SAM" id="MobiDB-lite"/>
    </source>
</evidence>
<reference evidence="2 3" key="1">
    <citation type="submission" date="2014-12" db="EMBL/GenBank/DDBJ databases">
        <title>Genome assembly of Enhygromyxa salina DSM 15201.</title>
        <authorList>
            <person name="Sharma G."/>
            <person name="Subramanian S."/>
        </authorList>
    </citation>
    <scope>NUCLEOTIDE SEQUENCE [LARGE SCALE GENOMIC DNA]</scope>
    <source>
        <strain evidence="2 3">DSM 15201</strain>
    </source>
</reference>